<dbReference type="Gene3D" id="2.100.10.30">
    <property type="entry name" value="Jacalin-like lectin domain"/>
    <property type="match status" value="1"/>
</dbReference>
<dbReference type="Proteomes" id="UP000283090">
    <property type="component" value="Unassembled WGS sequence"/>
</dbReference>
<dbReference type="InterPro" id="IPR036404">
    <property type="entry name" value="Jacalin-like_lectin_dom_sf"/>
</dbReference>
<evidence type="ECO:0000313" key="3">
    <source>
        <dbReference type="Proteomes" id="UP000283090"/>
    </source>
</evidence>
<dbReference type="RefSeq" id="XP_067490634.1">
    <property type="nucleotide sequence ID" value="XM_067632358.1"/>
</dbReference>
<dbReference type="OrthoDB" id="5328958at2759"/>
<accession>A0A437A1Y5</accession>
<dbReference type="InterPro" id="IPR001229">
    <property type="entry name" value="Jacalin-like_lectin_dom"/>
</dbReference>
<dbReference type="AlphaFoldDB" id="A0A437A1Y5"/>
<protein>
    <recommendedName>
        <fullName evidence="1">Jacalin-type lectin domain-containing protein</fullName>
    </recommendedName>
</protein>
<dbReference type="Pfam" id="PF01419">
    <property type="entry name" value="Jacalin"/>
    <property type="match status" value="1"/>
</dbReference>
<comment type="caution">
    <text evidence="2">The sequence shown here is derived from an EMBL/GenBank/DDBJ whole genome shotgun (WGS) entry which is preliminary data.</text>
</comment>
<keyword evidence="3" id="KW-1185">Reference proteome</keyword>
<evidence type="ECO:0000313" key="2">
    <source>
        <dbReference type="EMBL" id="RVD85090.1"/>
    </source>
</evidence>
<sequence length="373" mass="42420">MSDLTVPQFTGPINAQVVLNWLRRCEHTFKRHLQNPRNHNPLTGDRKIEIVGDAIVQNESTEVLYNWWVANSMDLIESETWEGFQDALLKEALGDKWQLELLRDYYTISQRDMTAKAYTDELHNLSKCIGARPEVLEKVMENHINGHASITQAKTEDIISWLKKYSYAGTSAKSTKDKSRLPFKEAPPPIFDTFPMLYVVGQCNTIMPCDHSQKSFSDIDALPKKRFPLSKLKGITIFAYTKPTIYFAAYQLVLADSANFLFDLRCATSDNTNFERPSIQLDDDEHIAEYQIEFSEEKKNREIRDFRVKTSKGKEVGIRKVGVNPPGLTVKAPDGWAIVGFHGTHDGRDWGYPVRTIGPVFGRLSADRTEVGA</sequence>
<reference evidence="2 3" key="1">
    <citation type="submission" date="2019-01" db="EMBL/GenBank/DDBJ databases">
        <title>Intercellular communication is required for trap formation in the nematode-trapping fungus Duddingtonia flagrans.</title>
        <authorList>
            <person name="Youssar L."/>
            <person name="Wernet V."/>
            <person name="Hensel N."/>
            <person name="Hildebrandt H.-G."/>
            <person name="Fischer R."/>
        </authorList>
    </citation>
    <scope>NUCLEOTIDE SEQUENCE [LARGE SCALE GENOMIC DNA]</scope>
    <source>
        <strain evidence="2 3">CBS H-5679</strain>
    </source>
</reference>
<dbReference type="SUPFAM" id="SSF51101">
    <property type="entry name" value="Mannose-binding lectins"/>
    <property type="match status" value="1"/>
</dbReference>
<dbReference type="VEuPathDB" id="FungiDB:DFL_003421"/>
<gene>
    <name evidence="2" type="ORF">DFL_003421</name>
</gene>
<proteinExistence type="predicted"/>
<evidence type="ECO:0000259" key="1">
    <source>
        <dbReference type="Pfam" id="PF01419"/>
    </source>
</evidence>
<organism evidence="2 3">
    <name type="scientific">Arthrobotrys flagrans</name>
    <name type="common">Nematode-trapping fungus</name>
    <name type="synonym">Trichothecium flagrans</name>
    <dbReference type="NCBI Taxonomy" id="97331"/>
    <lineage>
        <taxon>Eukaryota</taxon>
        <taxon>Fungi</taxon>
        <taxon>Dikarya</taxon>
        <taxon>Ascomycota</taxon>
        <taxon>Pezizomycotina</taxon>
        <taxon>Orbiliomycetes</taxon>
        <taxon>Orbiliales</taxon>
        <taxon>Orbiliaceae</taxon>
        <taxon>Arthrobotrys</taxon>
    </lineage>
</organism>
<dbReference type="EMBL" id="SAEB01000006">
    <property type="protein sequence ID" value="RVD85090.1"/>
    <property type="molecule type" value="Genomic_DNA"/>
</dbReference>
<name>A0A437A1Y5_ARTFL</name>
<dbReference type="GeneID" id="93585732"/>
<dbReference type="STRING" id="97331.A0A437A1Y5"/>
<feature type="domain" description="Jacalin-type lectin" evidence="1">
    <location>
        <begin position="275"/>
        <end position="346"/>
    </location>
</feature>